<proteinExistence type="predicted"/>
<reference evidence="3 4" key="1">
    <citation type="submission" date="2023-05" db="EMBL/GenBank/DDBJ databases">
        <authorList>
            <person name="Yin Y."/>
            <person name="Lu Z."/>
        </authorList>
    </citation>
    <scope>NUCLEOTIDE SEQUENCE [LARGE SCALE GENOMIC DNA]</scope>
    <source>
        <strain evidence="3 4">ZM22</strain>
    </source>
</reference>
<feature type="signal peptide" evidence="1">
    <location>
        <begin position="1"/>
        <end position="23"/>
    </location>
</feature>
<evidence type="ECO:0000259" key="2">
    <source>
        <dbReference type="PROSITE" id="PS50914"/>
    </source>
</evidence>
<dbReference type="InterPro" id="IPR051686">
    <property type="entry name" value="Lipoprotein_DolP"/>
</dbReference>
<dbReference type="InterPro" id="IPR014004">
    <property type="entry name" value="Transpt-assoc_nodulatn_dom_bac"/>
</dbReference>
<name>A0ABY8SMB9_9BURK</name>
<dbReference type="SMART" id="SM00749">
    <property type="entry name" value="BON"/>
    <property type="match status" value="1"/>
</dbReference>
<keyword evidence="4" id="KW-1185">Reference proteome</keyword>
<evidence type="ECO:0000256" key="1">
    <source>
        <dbReference type="SAM" id="SignalP"/>
    </source>
</evidence>
<accession>A0ABY8SMB9</accession>
<dbReference type="InterPro" id="IPR007055">
    <property type="entry name" value="BON_dom"/>
</dbReference>
<organism evidence="3 4">
    <name type="scientific">Comamonas resistens</name>
    <dbReference type="NCBI Taxonomy" id="3046670"/>
    <lineage>
        <taxon>Bacteria</taxon>
        <taxon>Pseudomonadati</taxon>
        <taxon>Pseudomonadota</taxon>
        <taxon>Betaproteobacteria</taxon>
        <taxon>Burkholderiales</taxon>
        <taxon>Comamonadaceae</taxon>
        <taxon>Comamonas</taxon>
    </lineage>
</organism>
<evidence type="ECO:0000313" key="4">
    <source>
        <dbReference type="Proteomes" id="UP001240697"/>
    </source>
</evidence>
<dbReference type="RefSeq" id="WP_283484804.1">
    <property type="nucleotide sequence ID" value="NZ_CP125947.1"/>
</dbReference>
<dbReference type="PANTHER" id="PTHR34606">
    <property type="entry name" value="BON DOMAIN-CONTAINING PROTEIN"/>
    <property type="match status" value="1"/>
</dbReference>
<dbReference type="PANTHER" id="PTHR34606:SF15">
    <property type="entry name" value="BON DOMAIN-CONTAINING PROTEIN"/>
    <property type="match status" value="1"/>
</dbReference>
<protein>
    <submittedName>
        <fullName evidence="3">BON domain-containing protein</fullName>
    </submittedName>
</protein>
<feature type="domain" description="BON" evidence="2">
    <location>
        <begin position="101"/>
        <end position="169"/>
    </location>
</feature>
<dbReference type="Gene3D" id="3.30.1340.30">
    <property type="match status" value="1"/>
</dbReference>
<dbReference type="PROSITE" id="PS50914">
    <property type="entry name" value="BON"/>
    <property type="match status" value="1"/>
</dbReference>
<gene>
    <name evidence="3" type="ORF">QMY55_13960</name>
</gene>
<dbReference type="PROSITE" id="PS51257">
    <property type="entry name" value="PROKAR_LIPOPROTEIN"/>
    <property type="match status" value="1"/>
</dbReference>
<keyword evidence="1" id="KW-0732">Signal</keyword>
<sequence>MASIVFKRSVHVLAVTALAFGLAACGKSDENNTAGQKLDSAIAQTEQAAQNAGSKIEEGAAKAGEATANALDKAGDKIAGAAETAGQKVEAGAASVGAALDDAGITAAVKTELIKAPEISALQINVDTKDGAVTLSGTVPSEAVKNQAGDIAKAAKGVTSVTNNLTVKAG</sequence>
<dbReference type="Pfam" id="PF04972">
    <property type="entry name" value="BON"/>
    <property type="match status" value="1"/>
</dbReference>
<dbReference type="Proteomes" id="UP001240697">
    <property type="component" value="Chromosome"/>
</dbReference>
<evidence type="ECO:0000313" key="3">
    <source>
        <dbReference type="EMBL" id="WHS63646.1"/>
    </source>
</evidence>
<feature type="chain" id="PRO_5045662522" evidence="1">
    <location>
        <begin position="24"/>
        <end position="170"/>
    </location>
</feature>
<dbReference type="EMBL" id="CP125947">
    <property type="protein sequence ID" value="WHS63646.1"/>
    <property type="molecule type" value="Genomic_DNA"/>
</dbReference>